<protein>
    <submittedName>
        <fullName evidence="2">Uncharacterized protein</fullName>
    </submittedName>
</protein>
<dbReference type="EMBL" id="AKHW03005510">
    <property type="protein sequence ID" value="KYO26446.1"/>
    <property type="molecule type" value="Genomic_DNA"/>
</dbReference>
<keyword evidence="3" id="KW-1185">Reference proteome</keyword>
<accession>A0A151MPH4</accession>
<reference evidence="2 3" key="1">
    <citation type="journal article" date="2012" name="Genome Biol.">
        <title>Sequencing three crocodilian genomes to illuminate the evolution of archosaurs and amniotes.</title>
        <authorList>
            <person name="St John J.A."/>
            <person name="Braun E.L."/>
            <person name="Isberg S.R."/>
            <person name="Miles L.G."/>
            <person name="Chong A.Y."/>
            <person name="Gongora J."/>
            <person name="Dalzell P."/>
            <person name="Moran C."/>
            <person name="Bed'hom B."/>
            <person name="Abzhanov A."/>
            <person name="Burgess S.C."/>
            <person name="Cooksey A.M."/>
            <person name="Castoe T.A."/>
            <person name="Crawford N.G."/>
            <person name="Densmore L.D."/>
            <person name="Drew J.C."/>
            <person name="Edwards S.V."/>
            <person name="Faircloth B.C."/>
            <person name="Fujita M.K."/>
            <person name="Greenwold M.J."/>
            <person name="Hoffmann F.G."/>
            <person name="Howard J.M."/>
            <person name="Iguchi T."/>
            <person name="Janes D.E."/>
            <person name="Khan S.Y."/>
            <person name="Kohno S."/>
            <person name="de Koning A.J."/>
            <person name="Lance S.L."/>
            <person name="McCarthy F.M."/>
            <person name="McCormack J.E."/>
            <person name="Merchant M.E."/>
            <person name="Peterson D.G."/>
            <person name="Pollock D.D."/>
            <person name="Pourmand N."/>
            <person name="Raney B.J."/>
            <person name="Roessler K.A."/>
            <person name="Sanford J.R."/>
            <person name="Sawyer R.H."/>
            <person name="Schmidt C.J."/>
            <person name="Triplett E.W."/>
            <person name="Tuberville T.D."/>
            <person name="Venegas-Anaya M."/>
            <person name="Howard J.T."/>
            <person name="Jarvis E.D."/>
            <person name="Guillette L.J.Jr."/>
            <person name="Glenn T.C."/>
            <person name="Green R.E."/>
            <person name="Ray D.A."/>
        </authorList>
    </citation>
    <scope>NUCLEOTIDE SEQUENCE [LARGE SCALE GENOMIC DNA]</scope>
    <source>
        <strain evidence="2">KSC_2009_1</strain>
    </source>
</reference>
<evidence type="ECO:0000256" key="1">
    <source>
        <dbReference type="SAM" id="MobiDB-lite"/>
    </source>
</evidence>
<evidence type="ECO:0000313" key="2">
    <source>
        <dbReference type="EMBL" id="KYO26446.1"/>
    </source>
</evidence>
<sequence>MLKLATPTSLQYISHLFGTGKVTSREAVLQLQALWIESATLCYEGECSMTLQNSLDAAPSTPPAEGSGALHLHQV</sequence>
<dbReference type="Proteomes" id="UP000050525">
    <property type="component" value="Unassembled WGS sequence"/>
</dbReference>
<gene>
    <name evidence="2" type="ORF">Y1Q_0010406</name>
</gene>
<organism evidence="2 3">
    <name type="scientific">Alligator mississippiensis</name>
    <name type="common">American alligator</name>
    <dbReference type="NCBI Taxonomy" id="8496"/>
    <lineage>
        <taxon>Eukaryota</taxon>
        <taxon>Metazoa</taxon>
        <taxon>Chordata</taxon>
        <taxon>Craniata</taxon>
        <taxon>Vertebrata</taxon>
        <taxon>Euteleostomi</taxon>
        <taxon>Archelosauria</taxon>
        <taxon>Archosauria</taxon>
        <taxon>Crocodylia</taxon>
        <taxon>Alligatoridae</taxon>
        <taxon>Alligatorinae</taxon>
        <taxon>Alligator</taxon>
    </lineage>
</organism>
<evidence type="ECO:0000313" key="3">
    <source>
        <dbReference type="Proteomes" id="UP000050525"/>
    </source>
</evidence>
<feature type="region of interest" description="Disordered" evidence="1">
    <location>
        <begin position="54"/>
        <end position="75"/>
    </location>
</feature>
<proteinExistence type="predicted"/>
<comment type="caution">
    <text evidence="2">The sequence shown here is derived from an EMBL/GenBank/DDBJ whole genome shotgun (WGS) entry which is preliminary data.</text>
</comment>
<dbReference type="AlphaFoldDB" id="A0A151MPH4"/>
<name>A0A151MPH4_ALLMI</name>